<evidence type="ECO:0000256" key="2">
    <source>
        <dbReference type="ARBA" id="ARBA00023125"/>
    </source>
</evidence>
<dbReference type="GO" id="GO:0006355">
    <property type="term" value="P:regulation of DNA-templated transcription"/>
    <property type="evidence" value="ECO:0007669"/>
    <property type="project" value="InterPro"/>
</dbReference>
<comment type="caution">
    <text evidence="5">The sequence shown here is derived from an EMBL/GenBank/DDBJ whole genome shotgun (WGS) entry which is preliminary data.</text>
</comment>
<dbReference type="InterPro" id="IPR000792">
    <property type="entry name" value="Tscrpt_reg_LuxR_C"/>
</dbReference>
<dbReference type="Gene3D" id="3.30.450.80">
    <property type="entry name" value="Transcription factor LuxR-like, autoinducer-binding domain"/>
    <property type="match status" value="1"/>
</dbReference>
<evidence type="ECO:0000256" key="1">
    <source>
        <dbReference type="ARBA" id="ARBA00023015"/>
    </source>
</evidence>
<dbReference type="EMBL" id="JACHHZ010000004">
    <property type="protein sequence ID" value="MBB6095007.1"/>
    <property type="molecule type" value="Genomic_DNA"/>
</dbReference>
<dbReference type="Pfam" id="PF00196">
    <property type="entry name" value="GerE"/>
    <property type="match status" value="1"/>
</dbReference>
<keyword evidence="3" id="KW-0804">Transcription</keyword>
<dbReference type="GO" id="GO:0003677">
    <property type="term" value="F:DNA binding"/>
    <property type="evidence" value="ECO:0007669"/>
    <property type="project" value="UniProtKB-KW"/>
</dbReference>
<dbReference type="PANTHER" id="PTHR44688">
    <property type="entry name" value="DNA-BINDING TRANSCRIPTIONAL ACTIVATOR DEVR_DOSR"/>
    <property type="match status" value="1"/>
</dbReference>
<dbReference type="Gene3D" id="1.10.10.10">
    <property type="entry name" value="Winged helix-like DNA-binding domain superfamily/Winged helix DNA-binding domain"/>
    <property type="match status" value="1"/>
</dbReference>
<dbReference type="PANTHER" id="PTHR44688:SF16">
    <property type="entry name" value="DNA-BINDING TRANSCRIPTIONAL ACTIVATOR DEVR_DOSR"/>
    <property type="match status" value="1"/>
</dbReference>
<dbReference type="CDD" id="cd06170">
    <property type="entry name" value="LuxR_C_like"/>
    <property type="match status" value="1"/>
</dbReference>
<evidence type="ECO:0000256" key="3">
    <source>
        <dbReference type="ARBA" id="ARBA00023163"/>
    </source>
</evidence>
<dbReference type="InterPro" id="IPR005143">
    <property type="entry name" value="TF_LuxR_autoind-bd_dom"/>
</dbReference>
<accession>A0A841HPD8</accession>
<dbReference type="RefSeq" id="WP_184334376.1">
    <property type="nucleotide sequence ID" value="NZ_JACHHZ010000004.1"/>
</dbReference>
<name>A0A841HPD8_9GAMM</name>
<protein>
    <submittedName>
        <fullName evidence="5">DNA-binding CsgD family transcriptional regulator</fullName>
    </submittedName>
</protein>
<reference evidence="5 6" key="1">
    <citation type="submission" date="2020-08" db="EMBL/GenBank/DDBJ databases">
        <title>Genomic Encyclopedia of Type Strains, Phase IV (KMG-IV): sequencing the most valuable type-strain genomes for metagenomic binning, comparative biology and taxonomic classification.</title>
        <authorList>
            <person name="Goeker M."/>
        </authorList>
    </citation>
    <scope>NUCLEOTIDE SEQUENCE [LARGE SCALE GENOMIC DNA]</scope>
    <source>
        <strain evidence="5 6">DSM 26723</strain>
    </source>
</reference>
<keyword evidence="6" id="KW-1185">Reference proteome</keyword>
<dbReference type="InterPro" id="IPR036693">
    <property type="entry name" value="TF_LuxR_autoind-bd_dom_sf"/>
</dbReference>
<keyword evidence="2 5" id="KW-0238">DNA-binding</keyword>
<feature type="domain" description="HTH luxR-type" evidence="4">
    <location>
        <begin position="174"/>
        <end position="239"/>
    </location>
</feature>
<dbReference type="SUPFAM" id="SSF46894">
    <property type="entry name" value="C-terminal effector domain of the bipartite response regulators"/>
    <property type="match status" value="1"/>
</dbReference>
<dbReference type="SUPFAM" id="SSF75516">
    <property type="entry name" value="Pheromone-binding domain of LuxR-like quorum-sensing transcription factors"/>
    <property type="match status" value="1"/>
</dbReference>
<dbReference type="PRINTS" id="PR00038">
    <property type="entry name" value="HTHLUXR"/>
</dbReference>
<dbReference type="PROSITE" id="PS50043">
    <property type="entry name" value="HTH_LUXR_2"/>
    <property type="match status" value="1"/>
</dbReference>
<keyword evidence="1" id="KW-0805">Transcription regulation</keyword>
<evidence type="ECO:0000313" key="6">
    <source>
        <dbReference type="Proteomes" id="UP000588068"/>
    </source>
</evidence>
<dbReference type="SMART" id="SM00421">
    <property type="entry name" value="HTH_LUXR"/>
    <property type="match status" value="1"/>
</dbReference>
<proteinExistence type="predicted"/>
<dbReference type="InterPro" id="IPR016032">
    <property type="entry name" value="Sig_transdc_resp-reg_C-effctor"/>
</dbReference>
<organism evidence="5 6">
    <name type="scientific">Povalibacter uvarum</name>
    <dbReference type="NCBI Taxonomy" id="732238"/>
    <lineage>
        <taxon>Bacteria</taxon>
        <taxon>Pseudomonadati</taxon>
        <taxon>Pseudomonadota</taxon>
        <taxon>Gammaproteobacteria</taxon>
        <taxon>Steroidobacterales</taxon>
        <taxon>Steroidobacteraceae</taxon>
        <taxon>Povalibacter</taxon>
    </lineage>
</organism>
<dbReference type="Pfam" id="PF03472">
    <property type="entry name" value="Autoind_bind"/>
    <property type="match status" value="1"/>
</dbReference>
<dbReference type="Proteomes" id="UP000588068">
    <property type="component" value="Unassembled WGS sequence"/>
</dbReference>
<dbReference type="AlphaFoldDB" id="A0A841HPD8"/>
<dbReference type="InterPro" id="IPR036388">
    <property type="entry name" value="WH-like_DNA-bd_sf"/>
</dbReference>
<evidence type="ECO:0000259" key="4">
    <source>
        <dbReference type="PROSITE" id="PS50043"/>
    </source>
</evidence>
<evidence type="ECO:0000313" key="5">
    <source>
        <dbReference type="EMBL" id="MBB6095007.1"/>
    </source>
</evidence>
<gene>
    <name evidence="5" type="ORF">HNQ60_003894</name>
</gene>
<sequence length="256" mass="28498">MEPFDLAQSFIENSRKDLPATALGEAFRVTLENLGFPYFACCSHVDPCSPPSDAVMLYNYPVSWVTAYSERRLHEIDPVMVHAERTLVPFCWDAPDFRSPLSTPQSDMLAEARSVGLSRGYTIPMRRRRTATCGASCSVISDSSAISAYNYFAAQLVCTFLYERLLDDLLLAHDPRPAISLTPRECQCLELVAEGKSDWAIGQILRISEHTAHRHVENAKRRLGVTTRSHAVVRASQLREISVGDVSRADSVSDFG</sequence>